<dbReference type="Proteomes" id="UP000007488">
    <property type="component" value="Chromosome"/>
</dbReference>
<dbReference type="HOGENOM" id="CLU_3206233_0_0_9"/>
<sequence length="45" mass="5369">MTTEEWFWKAFKATGSPELFLIYNVQSKKRISQRCDEQEKRSTGL</sequence>
<protein>
    <recommendedName>
        <fullName evidence="3">YqzL family protein</fullName>
    </recommendedName>
</protein>
<gene>
    <name evidence="1" type="ordered locus">Sgly_0251</name>
</gene>
<name>F0SWT0_SYNGF</name>
<dbReference type="AlphaFoldDB" id="F0SWT0"/>
<dbReference type="STRING" id="645991.Sgly_0251"/>
<reference evidence="1 2" key="1">
    <citation type="journal article" date="2011" name="Stand. Genomic Sci.">
        <title>Complete genome sequence of Syntrophobotulus glycolicus type strain (FlGlyR).</title>
        <authorList>
            <person name="Han C."/>
            <person name="Mwirichia R."/>
            <person name="Chertkov O."/>
            <person name="Held B."/>
            <person name="Lapidus A."/>
            <person name="Nolan M."/>
            <person name="Lucas S."/>
            <person name="Hammon N."/>
            <person name="Deshpande S."/>
            <person name="Cheng J.F."/>
            <person name="Tapia R."/>
            <person name="Goodwin L."/>
            <person name="Pitluck S."/>
            <person name="Huntemann M."/>
            <person name="Liolios K."/>
            <person name="Ivanova N."/>
            <person name="Pagani I."/>
            <person name="Mavromatis K."/>
            <person name="Ovchinikova G."/>
            <person name="Pati A."/>
            <person name="Chen A."/>
            <person name="Palaniappan K."/>
            <person name="Land M."/>
            <person name="Hauser L."/>
            <person name="Brambilla E.M."/>
            <person name="Rohde M."/>
            <person name="Spring S."/>
            <person name="Sikorski J."/>
            <person name="Goker M."/>
            <person name="Woyke T."/>
            <person name="Bristow J."/>
            <person name="Eisen J.A."/>
            <person name="Markowitz V."/>
            <person name="Hugenholtz P."/>
            <person name="Kyrpides N.C."/>
            <person name="Klenk H.P."/>
            <person name="Detter J.C."/>
        </authorList>
    </citation>
    <scope>NUCLEOTIDE SEQUENCE [LARGE SCALE GENOMIC DNA]</scope>
    <source>
        <strain evidence="2">DSM 8271 / FlGlyR</strain>
    </source>
</reference>
<proteinExistence type="predicted"/>
<evidence type="ECO:0000313" key="1">
    <source>
        <dbReference type="EMBL" id="ADY54620.1"/>
    </source>
</evidence>
<evidence type="ECO:0000313" key="2">
    <source>
        <dbReference type="Proteomes" id="UP000007488"/>
    </source>
</evidence>
<keyword evidence="2" id="KW-1185">Reference proteome</keyword>
<dbReference type="KEGG" id="sgy:Sgly_0251"/>
<dbReference type="RefSeq" id="WP_013623491.1">
    <property type="nucleotide sequence ID" value="NC_015172.1"/>
</dbReference>
<organism evidence="1 2">
    <name type="scientific">Syntrophobotulus glycolicus (strain DSM 8271 / FlGlyR)</name>
    <dbReference type="NCBI Taxonomy" id="645991"/>
    <lineage>
        <taxon>Bacteria</taxon>
        <taxon>Bacillati</taxon>
        <taxon>Bacillota</taxon>
        <taxon>Clostridia</taxon>
        <taxon>Eubacteriales</taxon>
        <taxon>Desulfitobacteriaceae</taxon>
        <taxon>Syntrophobotulus</taxon>
    </lineage>
</organism>
<dbReference type="EMBL" id="CP002547">
    <property type="protein sequence ID" value="ADY54620.1"/>
    <property type="molecule type" value="Genomic_DNA"/>
</dbReference>
<evidence type="ECO:0008006" key="3">
    <source>
        <dbReference type="Google" id="ProtNLM"/>
    </source>
</evidence>
<reference evidence="2" key="2">
    <citation type="submission" date="2011-02" db="EMBL/GenBank/DDBJ databases">
        <title>The complete genome of Syntrophobotulus glycolicus DSM 8271.</title>
        <authorList>
            <person name="Lucas S."/>
            <person name="Copeland A."/>
            <person name="Lapidus A."/>
            <person name="Bruce D."/>
            <person name="Goodwin L."/>
            <person name="Pitluck S."/>
            <person name="Kyrpides N."/>
            <person name="Mavromatis K."/>
            <person name="Pagani I."/>
            <person name="Ivanova N."/>
            <person name="Mikhailova N."/>
            <person name="Chertkov O."/>
            <person name="Held B."/>
            <person name="Detter J.C."/>
            <person name="Tapia R."/>
            <person name="Han C."/>
            <person name="Land M."/>
            <person name="Hauser L."/>
            <person name="Markowitz V."/>
            <person name="Cheng J.-F."/>
            <person name="Hugenholtz P."/>
            <person name="Woyke T."/>
            <person name="Wu D."/>
            <person name="Spring S."/>
            <person name="Schroeder M."/>
            <person name="Brambilla E."/>
            <person name="Klenk H.-P."/>
            <person name="Eisen J.A."/>
        </authorList>
    </citation>
    <scope>NUCLEOTIDE SEQUENCE [LARGE SCALE GENOMIC DNA]</scope>
    <source>
        <strain evidence="2">DSM 8271 / FlGlyR</strain>
    </source>
</reference>
<accession>F0SWT0</accession>